<protein>
    <submittedName>
        <fullName evidence="1">Uncharacterized protein</fullName>
    </submittedName>
</protein>
<proteinExistence type="predicted"/>
<reference evidence="2" key="1">
    <citation type="submission" date="2018-02" db="EMBL/GenBank/DDBJ databases">
        <title>The complete genome of bacterial strain SGAirxxxx.</title>
        <authorList>
            <person name="Schuster S.C."/>
        </authorList>
    </citation>
    <scope>NUCLEOTIDE SEQUENCE [LARGE SCALE GENOMIC DNA]</scope>
    <source>
        <strain evidence="2">SGAir0734</strain>
    </source>
</reference>
<sequence>MTANVPLINGCFKTMEMKGEKIHVNCTSMACDVDETDGRLDLTQAKGGISVLRVLLLTVEFHELFKMWRKRSLSSLVK</sequence>
<evidence type="ECO:0000313" key="2">
    <source>
        <dbReference type="Proteomes" id="UP000246996"/>
    </source>
</evidence>
<organism evidence="1 2">
    <name type="scientific">Geobacillus thermoleovorans</name>
    <name type="common">Bacillus thermoleovorans</name>
    <dbReference type="NCBI Taxonomy" id="33941"/>
    <lineage>
        <taxon>Bacteria</taxon>
        <taxon>Bacillati</taxon>
        <taxon>Bacillota</taxon>
        <taxon>Bacilli</taxon>
        <taxon>Bacillales</taxon>
        <taxon>Anoxybacillaceae</taxon>
        <taxon>Geobacillus</taxon>
        <taxon>Geobacillus thermoleovorans group</taxon>
    </lineage>
</organism>
<dbReference type="AlphaFoldDB" id="A0A2Z3N8X1"/>
<dbReference type="KEGG" id="gtk:GT3570_12430"/>
<dbReference type="EMBL" id="CP027303">
    <property type="protein sequence ID" value="AWO75332.1"/>
    <property type="molecule type" value="Genomic_DNA"/>
</dbReference>
<accession>A0A2Z3N8X1</accession>
<gene>
    <name evidence="1" type="ORF">C1N76_13005</name>
</gene>
<dbReference type="Proteomes" id="UP000246996">
    <property type="component" value="Chromosome"/>
</dbReference>
<evidence type="ECO:0000313" key="1">
    <source>
        <dbReference type="EMBL" id="AWO75332.1"/>
    </source>
</evidence>
<name>A0A2Z3N8X1_GEOTH</name>